<dbReference type="AlphaFoldDB" id="A1ZHU1"/>
<keyword evidence="2" id="KW-1185">Reference proteome</keyword>
<evidence type="ECO:0000313" key="2">
    <source>
        <dbReference type="Proteomes" id="UP000004095"/>
    </source>
</evidence>
<accession>A1ZHU1</accession>
<protein>
    <submittedName>
        <fullName evidence="1">Uncharacterized protein</fullName>
    </submittedName>
</protein>
<comment type="caution">
    <text evidence="1">The sequence shown here is derived from an EMBL/GenBank/DDBJ whole genome shotgun (WGS) entry which is preliminary data.</text>
</comment>
<dbReference type="EMBL" id="AAWS01000008">
    <property type="protein sequence ID" value="EAY30098.1"/>
    <property type="molecule type" value="Genomic_DNA"/>
</dbReference>
<evidence type="ECO:0000313" key="1">
    <source>
        <dbReference type="EMBL" id="EAY30098.1"/>
    </source>
</evidence>
<name>A1ZHU1_MICM2</name>
<organism evidence="1 2">
    <name type="scientific">Microscilla marina ATCC 23134</name>
    <dbReference type="NCBI Taxonomy" id="313606"/>
    <lineage>
        <taxon>Bacteria</taxon>
        <taxon>Pseudomonadati</taxon>
        <taxon>Bacteroidota</taxon>
        <taxon>Cytophagia</taxon>
        <taxon>Cytophagales</taxon>
        <taxon>Microscillaceae</taxon>
        <taxon>Microscilla</taxon>
    </lineage>
</organism>
<reference evidence="1 2" key="1">
    <citation type="submission" date="2007-01" db="EMBL/GenBank/DDBJ databases">
        <authorList>
            <person name="Haygood M."/>
            <person name="Podell S."/>
            <person name="Anderson C."/>
            <person name="Hopkinson B."/>
            <person name="Roe K."/>
            <person name="Barbeau K."/>
            <person name="Gaasterland T."/>
            <person name="Ferriera S."/>
            <person name="Johnson J."/>
            <person name="Kravitz S."/>
            <person name="Beeson K."/>
            <person name="Sutton G."/>
            <person name="Rogers Y.-H."/>
            <person name="Friedman R."/>
            <person name="Frazier M."/>
            <person name="Venter J.C."/>
        </authorList>
    </citation>
    <scope>NUCLEOTIDE SEQUENCE [LARGE SCALE GENOMIC DNA]</scope>
    <source>
        <strain evidence="1 2">ATCC 23134</strain>
    </source>
</reference>
<dbReference type="Proteomes" id="UP000004095">
    <property type="component" value="Unassembled WGS sequence"/>
</dbReference>
<sequence>MGSHTPIKVKQIEVFRNLPSFTLEFWYKGTGGNNTIFALDNTKEKTKVDNGSLLACMCTNSNAMAPIFASG</sequence>
<gene>
    <name evidence="1" type="ORF">M23134_05431</name>
</gene>
<proteinExistence type="predicted"/>